<accession>A0A8H3UCT8</accession>
<evidence type="ECO:0000313" key="2">
    <source>
        <dbReference type="EMBL" id="KAE9968177.1"/>
    </source>
</evidence>
<evidence type="ECO:0000256" key="1">
    <source>
        <dbReference type="SAM" id="MobiDB-lite"/>
    </source>
</evidence>
<feature type="compositionally biased region" description="Basic and acidic residues" evidence="1">
    <location>
        <begin position="61"/>
        <end position="90"/>
    </location>
</feature>
<sequence length="653" mass="72136">MTRDEVFRDIYRDPTAPVENMQSRGLFTGHPRGGVYQETEMERARVRMFDYSAFGMREERKGDMEGTASDEKHEQTCKRVPRGEEERFDGNDAPSARFFAALPETLEQVCKERRVRPQTELAEKEKYGHQRLFGDLAHRKGEKCKGSLDLDLTQRQNNGLDALDGSTLLSITRREGLRARGILDLQHEVLRLGERVLELEGVCRDRDVFGCRCVGEYRSFLSGMNRLEGGVFGDEAADPKTINKNRADLQMEKEDGGDEHFGCGNMVIAEEAAASMEIPGLRLRYGDGEEKCATLPEHFFRTWISRTSKESPVAPRSPDMTTYGGGVLLHPIVRENDVSSAPVSAEPMVKKMNQSGCMSAFEWSAPIVRENADVPVSAAPISAESTFETMHQPGHTSTFDFPVEPPPRFFRRRYGGGYPDGHAQDRDDTPRPIFPKRIIWNTNEPAVVHPTSLPPSQPSRFRQPTVTEEAEEDFVDAARDKPALRGSSATTGLWNIALPRPRSRDRMSRLHPGNHGVDLDLIPTLGPRVSLLHAGFGARGEDSGPSSFTRRAKGGNQDLFADRRIPRFGPPLAVERGNAAFGGGAGDLFSGGGLASCALQPRGGGWARQSAAAAGHRGSKHRRPFMPGMMTWKGEGQIDDGPGVALDFFDGCK</sequence>
<feature type="region of interest" description="Disordered" evidence="1">
    <location>
        <begin position="61"/>
        <end position="91"/>
    </location>
</feature>
<proteinExistence type="predicted"/>
<organism evidence="2 3">
    <name type="scientific">Venturia inaequalis</name>
    <name type="common">Apple scab fungus</name>
    <dbReference type="NCBI Taxonomy" id="5025"/>
    <lineage>
        <taxon>Eukaryota</taxon>
        <taxon>Fungi</taxon>
        <taxon>Dikarya</taxon>
        <taxon>Ascomycota</taxon>
        <taxon>Pezizomycotina</taxon>
        <taxon>Dothideomycetes</taxon>
        <taxon>Pleosporomycetidae</taxon>
        <taxon>Venturiales</taxon>
        <taxon>Venturiaceae</taxon>
        <taxon>Venturia</taxon>
    </lineage>
</organism>
<evidence type="ECO:0000313" key="3">
    <source>
        <dbReference type="Proteomes" id="UP000447873"/>
    </source>
</evidence>
<name>A0A8H3UCT8_VENIN</name>
<comment type="caution">
    <text evidence="2">The sequence shown here is derived from an EMBL/GenBank/DDBJ whole genome shotgun (WGS) entry which is preliminary data.</text>
</comment>
<dbReference type="AlphaFoldDB" id="A0A8H3UCT8"/>
<dbReference type="Proteomes" id="UP000447873">
    <property type="component" value="Unassembled WGS sequence"/>
</dbReference>
<gene>
    <name evidence="2" type="ORF">EG328_007702</name>
</gene>
<reference evidence="2 3" key="1">
    <citation type="submission" date="2018-12" db="EMBL/GenBank/DDBJ databases">
        <title>Venturia inaequalis Genome Resource.</title>
        <authorList>
            <person name="Lichtner F.J."/>
        </authorList>
    </citation>
    <scope>NUCLEOTIDE SEQUENCE [LARGE SCALE GENOMIC DNA]</scope>
    <source>
        <strain evidence="2 3">120213</strain>
    </source>
</reference>
<protein>
    <submittedName>
        <fullName evidence="2">Uncharacterized protein</fullName>
    </submittedName>
</protein>
<dbReference type="EMBL" id="WNWS01000418">
    <property type="protein sequence ID" value="KAE9968177.1"/>
    <property type="molecule type" value="Genomic_DNA"/>
</dbReference>